<name>A0AAV7KY18_PLEWA</name>
<evidence type="ECO:0000313" key="1">
    <source>
        <dbReference type="EMBL" id="KAJ1083132.1"/>
    </source>
</evidence>
<evidence type="ECO:0000313" key="2">
    <source>
        <dbReference type="Proteomes" id="UP001066276"/>
    </source>
</evidence>
<dbReference type="Proteomes" id="UP001066276">
    <property type="component" value="Chromosome 12"/>
</dbReference>
<accession>A0AAV7KY18</accession>
<gene>
    <name evidence="1" type="ORF">NDU88_003292</name>
</gene>
<sequence>MVGDWRAWKGRRSEVWAEAWADPKWRHRLGLLHQPRAAEPGVQKRRPGWRRQSTGAGATLDCGWGEQRHPRTAQRRKGRAACSCLGRERSQAKGVRHTIICDSEKAEHELRVLEWRRPRESDLHTSVLEARERVATSLKDYIVMITKLAWRELMQGVTDQTLLAWLANVAKTGSVIVELYIPGSDDL</sequence>
<organism evidence="1 2">
    <name type="scientific">Pleurodeles waltl</name>
    <name type="common">Iberian ribbed newt</name>
    <dbReference type="NCBI Taxonomy" id="8319"/>
    <lineage>
        <taxon>Eukaryota</taxon>
        <taxon>Metazoa</taxon>
        <taxon>Chordata</taxon>
        <taxon>Craniata</taxon>
        <taxon>Vertebrata</taxon>
        <taxon>Euteleostomi</taxon>
        <taxon>Amphibia</taxon>
        <taxon>Batrachia</taxon>
        <taxon>Caudata</taxon>
        <taxon>Salamandroidea</taxon>
        <taxon>Salamandridae</taxon>
        <taxon>Pleurodelinae</taxon>
        <taxon>Pleurodeles</taxon>
    </lineage>
</organism>
<protein>
    <submittedName>
        <fullName evidence="1">Uncharacterized protein</fullName>
    </submittedName>
</protein>
<reference evidence="1" key="1">
    <citation type="journal article" date="2022" name="bioRxiv">
        <title>Sequencing and chromosome-scale assembly of the giantPleurodeles waltlgenome.</title>
        <authorList>
            <person name="Brown T."/>
            <person name="Elewa A."/>
            <person name="Iarovenko S."/>
            <person name="Subramanian E."/>
            <person name="Araus A.J."/>
            <person name="Petzold A."/>
            <person name="Susuki M."/>
            <person name="Suzuki K.-i.T."/>
            <person name="Hayashi T."/>
            <person name="Toyoda A."/>
            <person name="Oliveira C."/>
            <person name="Osipova E."/>
            <person name="Leigh N.D."/>
            <person name="Simon A."/>
            <person name="Yun M.H."/>
        </authorList>
    </citation>
    <scope>NUCLEOTIDE SEQUENCE</scope>
    <source>
        <strain evidence="1">20211129_DDA</strain>
        <tissue evidence="1">Liver</tissue>
    </source>
</reference>
<proteinExistence type="predicted"/>
<dbReference type="EMBL" id="JANPWB010000016">
    <property type="protein sequence ID" value="KAJ1083132.1"/>
    <property type="molecule type" value="Genomic_DNA"/>
</dbReference>
<keyword evidence="2" id="KW-1185">Reference proteome</keyword>
<comment type="caution">
    <text evidence="1">The sequence shown here is derived from an EMBL/GenBank/DDBJ whole genome shotgun (WGS) entry which is preliminary data.</text>
</comment>
<dbReference type="AlphaFoldDB" id="A0AAV7KY18"/>